<dbReference type="PROSITE" id="PS50893">
    <property type="entry name" value="ABC_TRANSPORTER_2"/>
    <property type="match status" value="1"/>
</dbReference>
<evidence type="ECO:0000256" key="2">
    <source>
        <dbReference type="ARBA" id="ARBA00022741"/>
    </source>
</evidence>
<evidence type="ECO:0000313" key="6">
    <source>
        <dbReference type="EMBL" id="SLM86837.1"/>
    </source>
</evidence>
<dbReference type="SMART" id="SM00382">
    <property type="entry name" value="AAA"/>
    <property type="match status" value="1"/>
</dbReference>
<dbReference type="Proteomes" id="UP000195918">
    <property type="component" value="Unassembled WGS sequence"/>
</dbReference>
<keyword evidence="4" id="KW-0029">Amino-acid transport</keyword>
<dbReference type="GO" id="GO:0022857">
    <property type="term" value="F:transmembrane transporter activity"/>
    <property type="evidence" value="ECO:0007669"/>
    <property type="project" value="TreeGrafter"/>
</dbReference>
<evidence type="ECO:0000313" key="7">
    <source>
        <dbReference type="Proteomes" id="UP000195918"/>
    </source>
</evidence>
<evidence type="ECO:0000259" key="5">
    <source>
        <dbReference type="PROSITE" id="PS50893"/>
    </source>
</evidence>
<dbReference type="EMBL" id="FWFD01000015">
    <property type="protein sequence ID" value="SLM86837.1"/>
    <property type="molecule type" value="Genomic_DNA"/>
</dbReference>
<dbReference type="InterPro" id="IPR017911">
    <property type="entry name" value="MacB-like_ATP-bd"/>
</dbReference>
<dbReference type="InterPro" id="IPR003593">
    <property type="entry name" value="AAA+_ATPase"/>
</dbReference>
<dbReference type="GO" id="GO:0005524">
    <property type="term" value="F:ATP binding"/>
    <property type="evidence" value="ECO:0007669"/>
    <property type="project" value="UniProtKB-KW"/>
</dbReference>
<evidence type="ECO:0000256" key="3">
    <source>
        <dbReference type="ARBA" id="ARBA00022840"/>
    </source>
</evidence>
<dbReference type="FunFam" id="3.40.50.300:FF:000032">
    <property type="entry name" value="Export ABC transporter ATP-binding protein"/>
    <property type="match status" value="1"/>
</dbReference>
<dbReference type="Pfam" id="PF00005">
    <property type="entry name" value="ABC_tran"/>
    <property type="match status" value="1"/>
</dbReference>
<dbReference type="OrthoDB" id="9791546at2"/>
<keyword evidence="3 6" id="KW-0067">ATP-binding</keyword>
<dbReference type="PANTHER" id="PTHR24220:SF674">
    <property type="entry name" value="BACITRACIN EXPORT ATP-BINDING PROTEIN BCEA"/>
    <property type="match status" value="1"/>
</dbReference>
<dbReference type="SUPFAM" id="SSF52540">
    <property type="entry name" value="P-loop containing nucleoside triphosphate hydrolases"/>
    <property type="match status" value="1"/>
</dbReference>
<proteinExistence type="predicted"/>
<reference evidence="7" key="1">
    <citation type="submission" date="2017-02" db="EMBL/GenBank/DDBJ databases">
        <authorList>
            <person name="Dridi B."/>
        </authorList>
    </citation>
    <scope>NUCLEOTIDE SEQUENCE [LARGE SCALE GENOMIC DNA]</scope>
    <source>
        <strain evidence="7">bH819</strain>
    </source>
</reference>
<dbReference type="CDD" id="cd03255">
    <property type="entry name" value="ABC_MJ0796_LolCDE_FtsE"/>
    <property type="match status" value="1"/>
</dbReference>
<dbReference type="InterPro" id="IPR015854">
    <property type="entry name" value="ABC_transpr_LolD-like"/>
</dbReference>
<keyword evidence="2" id="KW-0547">Nucleotide-binding</keyword>
<keyword evidence="1" id="KW-0813">Transport</keyword>
<dbReference type="Gene3D" id="3.40.50.300">
    <property type="entry name" value="P-loop containing nucleotide triphosphate hydrolases"/>
    <property type="match status" value="1"/>
</dbReference>
<dbReference type="PANTHER" id="PTHR24220">
    <property type="entry name" value="IMPORT ATP-BINDING PROTEIN"/>
    <property type="match status" value="1"/>
</dbReference>
<dbReference type="AlphaFoldDB" id="A0A1X6WRD6"/>
<evidence type="ECO:0000256" key="4">
    <source>
        <dbReference type="ARBA" id="ARBA00022970"/>
    </source>
</evidence>
<name>A0A1X6WRD6_9ENTE</name>
<gene>
    <name evidence="6" type="ORF">FM121_12120</name>
</gene>
<protein>
    <submittedName>
        <fullName evidence="6">ABC transporter ATP-binding protein YvcR</fullName>
    </submittedName>
</protein>
<evidence type="ECO:0000256" key="1">
    <source>
        <dbReference type="ARBA" id="ARBA00022448"/>
    </source>
</evidence>
<feature type="domain" description="ABC transporter" evidence="5">
    <location>
        <begin position="4"/>
        <end position="242"/>
    </location>
</feature>
<dbReference type="InterPro" id="IPR027417">
    <property type="entry name" value="P-loop_NTPase"/>
</dbReference>
<dbReference type="GO" id="GO:0016887">
    <property type="term" value="F:ATP hydrolysis activity"/>
    <property type="evidence" value="ECO:0007669"/>
    <property type="project" value="InterPro"/>
</dbReference>
<dbReference type="InterPro" id="IPR003439">
    <property type="entry name" value="ABC_transporter-like_ATP-bd"/>
</dbReference>
<dbReference type="GO" id="GO:0098796">
    <property type="term" value="C:membrane protein complex"/>
    <property type="evidence" value="ECO:0007669"/>
    <property type="project" value="UniProtKB-ARBA"/>
</dbReference>
<organism evidence="6 7">
    <name type="scientific">Vagococcus fluvialis bH819</name>
    <dbReference type="NCBI Taxonomy" id="1255619"/>
    <lineage>
        <taxon>Bacteria</taxon>
        <taxon>Bacillati</taxon>
        <taxon>Bacillota</taxon>
        <taxon>Bacilli</taxon>
        <taxon>Lactobacillales</taxon>
        <taxon>Enterococcaceae</taxon>
        <taxon>Vagococcus</taxon>
    </lineage>
</organism>
<keyword evidence="7" id="KW-1185">Reference proteome</keyword>
<accession>A0A1X6WRD6</accession>
<dbReference type="GO" id="GO:0006865">
    <property type="term" value="P:amino acid transport"/>
    <property type="evidence" value="ECO:0007669"/>
    <property type="project" value="UniProtKB-KW"/>
</dbReference>
<dbReference type="RefSeq" id="WP_086952441.1">
    <property type="nucleotide sequence ID" value="NZ_FWFD01000015.1"/>
</dbReference>
<sequence length="257" mass="28374">MTMIKLETISKIYQGAIPYEALKKIDLQVEKGEFLSIMGPSGSGKTTLLNIIATLDKATSGTVEIDGKAITQLSKDQLSVFRLKKIGFVFQDFNLLPPLTVEENIMLPLTLDNQPIELIQKKAKELMSELGISHLAKNRIHEASGGEKQRIAIARALINEPDIILADEPTGNLDSKSAGSVMSILSEINQLKQVTTIMVTHDAVSASYSNRVVFIKDGCFYNEIYCGEQKELFYQNILDVLAHLGGTNHEFQATYTP</sequence>
<dbReference type="GO" id="GO:0005886">
    <property type="term" value="C:plasma membrane"/>
    <property type="evidence" value="ECO:0007669"/>
    <property type="project" value="TreeGrafter"/>
</dbReference>